<dbReference type="AlphaFoldDB" id="X1MXJ4"/>
<comment type="caution">
    <text evidence="1">The sequence shown here is derived from an EMBL/GenBank/DDBJ whole genome shotgun (WGS) entry which is preliminary data.</text>
</comment>
<protein>
    <submittedName>
        <fullName evidence="1">Uncharacterized protein</fullName>
    </submittedName>
</protein>
<proteinExistence type="predicted"/>
<reference evidence="1" key="1">
    <citation type="journal article" date="2014" name="Front. Microbiol.">
        <title>High frequency of phylogenetically diverse reductive dehalogenase-homologous genes in deep subseafloor sedimentary metagenomes.</title>
        <authorList>
            <person name="Kawai M."/>
            <person name="Futagami T."/>
            <person name="Toyoda A."/>
            <person name="Takaki Y."/>
            <person name="Nishi S."/>
            <person name="Hori S."/>
            <person name="Arai W."/>
            <person name="Tsubouchi T."/>
            <person name="Morono Y."/>
            <person name="Uchiyama I."/>
            <person name="Ito T."/>
            <person name="Fujiyama A."/>
            <person name="Inagaki F."/>
            <person name="Takami H."/>
        </authorList>
    </citation>
    <scope>NUCLEOTIDE SEQUENCE</scope>
    <source>
        <strain evidence="1">Expedition CK06-06</strain>
    </source>
</reference>
<feature type="non-terminal residue" evidence="1">
    <location>
        <position position="38"/>
    </location>
</feature>
<gene>
    <name evidence="1" type="ORF">S06H3_45815</name>
</gene>
<accession>X1MXJ4</accession>
<name>X1MXJ4_9ZZZZ</name>
<organism evidence="1">
    <name type="scientific">marine sediment metagenome</name>
    <dbReference type="NCBI Taxonomy" id="412755"/>
    <lineage>
        <taxon>unclassified sequences</taxon>
        <taxon>metagenomes</taxon>
        <taxon>ecological metagenomes</taxon>
    </lineage>
</organism>
<dbReference type="EMBL" id="BARV01028646">
    <property type="protein sequence ID" value="GAI35968.1"/>
    <property type="molecule type" value="Genomic_DNA"/>
</dbReference>
<sequence>MTIQGSPDWTNAVYLVAVDDEGNQYPVKINAQGRLECV</sequence>
<evidence type="ECO:0000313" key="1">
    <source>
        <dbReference type="EMBL" id="GAI35968.1"/>
    </source>
</evidence>